<dbReference type="Proteomes" id="UP000054018">
    <property type="component" value="Unassembled WGS sequence"/>
</dbReference>
<dbReference type="AlphaFoldDB" id="A0A0C9ZLH9"/>
<accession>A0A0C9ZLH9</accession>
<sequence>MIRLQSNSGTLEESRCYVLMLVQPVQLIADDIQLSVVRLPLSVLNGCHVAEH</sequence>
<proteinExistence type="predicted"/>
<evidence type="ECO:0000313" key="2">
    <source>
        <dbReference type="Proteomes" id="UP000054018"/>
    </source>
</evidence>
<dbReference type="EMBL" id="KN833687">
    <property type="protein sequence ID" value="KIK30306.1"/>
    <property type="molecule type" value="Genomic_DNA"/>
</dbReference>
<gene>
    <name evidence="1" type="ORF">PISMIDRAFT_671494</name>
</gene>
<reference evidence="2" key="2">
    <citation type="submission" date="2015-01" db="EMBL/GenBank/DDBJ databases">
        <title>Evolutionary Origins and Diversification of the Mycorrhizal Mutualists.</title>
        <authorList>
            <consortium name="DOE Joint Genome Institute"/>
            <consortium name="Mycorrhizal Genomics Consortium"/>
            <person name="Kohler A."/>
            <person name="Kuo A."/>
            <person name="Nagy L.G."/>
            <person name="Floudas D."/>
            <person name="Copeland A."/>
            <person name="Barry K.W."/>
            <person name="Cichocki N."/>
            <person name="Veneault-Fourrey C."/>
            <person name="LaButti K."/>
            <person name="Lindquist E.A."/>
            <person name="Lipzen A."/>
            <person name="Lundell T."/>
            <person name="Morin E."/>
            <person name="Murat C."/>
            <person name="Riley R."/>
            <person name="Ohm R."/>
            <person name="Sun H."/>
            <person name="Tunlid A."/>
            <person name="Henrissat B."/>
            <person name="Grigoriev I.V."/>
            <person name="Hibbett D.S."/>
            <person name="Martin F."/>
        </authorList>
    </citation>
    <scope>NUCLEOTIDE SEQUENCE [LARGE SCALE GENOMIC DNA]</scope>
    <source>
        <strain evidence="2">441</strain>
    </source>
</reference>
<reference evidence="1 2" key="1">
    <citation type="submission" date="2014-04" db="EMBL/GenBank/DDBJ databases">
        <authorList>
            <consortium name="DOE Joint Genome Institute"/>
            <person name="Kuo A."/>
            <person name="Kohler A."/>
            <person name="Costa M.D."/>
            <person name="Nagy L.G."/>
            <person name="Floudas D."/>
            <person name="Copeland A."/>
            <person name="Barry K.W."/>
            <person name="Cichocki N."/>
            <person name="Veneault-Fourrey C."/>
            <person name="LaButti K."/>
            <person name="Lindquist E.A."/>
            <person name="Lipzen A."/>
            <person name="Lundell T."/>
            <person name="Morin E."/>
            <person name="Murat C."/>
            <person name="Sun H."/>
            <person name="Tunlid A."/>
            <person name="Henrissat B."/>
            <person name="Grigoriev I.V."/>
            <person name="Hibbett D.S."/>
            <person name="Martin F."/>
            <person name="Nordberg H.P."/>
            <person name="Cantor M.N."/>
            <person name="Hua S.X."/>
        </authorList>
    </citation>
    <scope>NUCLEOTIDE SEQUENCE [LARGE SCALE GENOMIC DNA]</scope>
    <source>
        <strain evidence="1 2">441</strain>
    </source>
</reference>
<dbReference type="HOGENOM" id="CLU_3088134_0_0_1"/>
<name>A0A0C9ZLH9_9AGAM</name>
<protein>
    <submittedName>
        <fullName evidence="1">Unplaced genomic scaffold scaffold_3, whole genome shotgun sequence</fullName>
    </submittedName>
</protein>
<evidence type="ECO:0000313" key="1">
    <source>
        <dbReference type="EMBL" id="KIK30306.1"/>
    </source>
</evidence>
<organism evidence="1 2">
    <name type="scientific">Pisolithus microcarpus 441</name>
    <dbReference type="NCBI Taxonomy" id="765257"/>
    <lineage>
        <taxon>Eukaryota</taxon>
        <taxon>Fungi</taxon>
        <taxon>Dikarya</taxon>
        <taxon>Basidiomycota</taxon>
        <taxon>Agaricomycotina</taxon>
        <taxon>Agaricomycetes</taxon>
        <taxon>Agaricomycetidae</taxon>
        <taxon>Boletales</taxon>
        <taxon>Sclerodermatineae</taxon>
        <taxon>Pisolithaceae</taxon>
        <taxon>Pisolithus</taxon>
    </lineage>
</organism>
<keyword evidence="2" id="KW-1185">Reference proteome</keyword>